<organism evidence="2 3">
    <name type="scientific">Streptomyces camponoticapitis</name>
    <dbReference type="NCBI Taxonomy" id="1616125"/>
    <lineage>
        <taxon>Bacteria</taxon>
        <taxon>Bacillati</taxon>
        <taxon>Actinomycetota</taxon>
        <taxon>Actinomycetes</taxon>
        <taxon>Kitasatosporales</taxon>
        <taxon>Streptomycetaceae</taxon>
        <taxon>Streptomyces</taxon>
    </lineage>
</organism>
<evidence type="ECO:0000313" key="3">
    <source>
        <dbReference type="Proteomes" id="UP000660265"/>
    </source>
</evidence>
<protein>
    <submittedName>
        <fullName evidence="2">Uncharacterized protein</fullName>
    </submittedName>
</protein>
<dbReference type="RefSeq" id="WP_229700730.1">
    <property type="nucleotide sequence ID" value="NZ_BMMV01000004.1"/>
</dbReference>
<proteinExistence type="predicted"/>
<dbReference type="EMBL" id="BMMV01000004">
    <property type="protein sequence ID" value="GGJ84459.1"/>
    <property type="molecule type" value="Genomic_DNA"/>
</dbReference>
<reference evidence="3" key="1">
    <citation type="journal article" date="2019" name="Int. J. Syst. Evol. Microbiol.">
        <title>The Global Catalogue of Microorganisms (GCM) 10K type strain sequencing project: providing services to taxonomists for standard genome sequencing and annotation.</title>
        <authorList>
            <consortium name="The Broad Institute Genomics Platform"/>
            <consortium name="The Broad Institute Genome Sequencing Center for Infectious Disease"/>
            <person name="Wu L."/>
            <person name="Ma J."/>
        </authorList>
    </citation>
    <scope>NUCLEOTIDE SEQUENCE [LARGE SCALE GENOMIC DNA]</scope>
    <source>
        <strain evidence="3">CGMCC 4.7275</strain>
    </source>
</reference>
<evidence type="ECO:0000256" key="1">
    <source>
        <dbReference type="SAM" id="MobiDB-lite"/>
    </source>
</evidence>
<sequence length="385" mass="40777">MALRSARTSKRSGRGPGEAPDTGGRPAESIPVPTADGVVPATTGWLLRGKDGRLTAYAPVDDGVLRWTEDRLGGPSWSGPELLPAPGLLPYLSIASGAQGYVHLVGMRRTPTDDGQIRTDVVYAVQFQTGRPLRDWQALGTPYPKDLARGGLLGLPGAVIDPNGSLYLFARNAGRGLSARLQKPTGAWFAWADLKGSRMTGEASAVVGEDGLIEVLAPTDNAVMRWRQPKVAAKPERDLKSFAARVAPGTLSSERTGVDRLTHYWRDTDDRTVHAWRLDEGETAPLGGPGTGPIALLRTPVDGHDCTILAQRGLDGRPLLAAYPTENEAAGVTWTPTGEECVGAPALALDGRGRVVMAAVGKDGALRVARQKAEPGLALEAWSRV</sequence>
<gene>
    <name evidence="2" type="ORF">GCM10011583_15190</name>
</gene>
<dbReference type="Proteomes" id="UP000660265">
    <property type="component" value="Unassembled WGS sequence"/>
</dbReference>
<feature type="region of interest" description="Disordered" evidence="1">
    <location>
        <begin position="1"/>
        <end position="35"/>
    </location>
</feature>
<name>A0ABQ2E472_9ACTN</name>
<keyword evidence="3" id="KW-1185">Reference proteome</keyword>
<comment type="caution">
    <text evidence="2">The sequence shown here is derived from an EMBL/GenBank/DDBJ whole genome shotgun (WGS) entry which is preliminary data.</text>
</comment>
<accession>A0ABQ2E472</accession>
<dbReference type="SUPFAM" id="SSF89372">
    <property type="entry name" value="Fucose-specific lectin"/>
    <property type="match status" value="1"/>
</dbReference>
<evidence type="ECO:0000313" key="2">
    <source>
        <dbReference type="EMBL" id="GGJ84459.1"/>
    </source>
</evidence>